<dbReference type="Gene3D" id="3.40.50.300">
    <property type="entry name" value="P-loop containing nucleotide triphosphate hydrolases"/>
    <property type="match status" value="1"/>
</dbReference>
<keyword evidence="4" id="KW-0067">ATP-binding</keyword>
<accession>A0ABV6YY15</accession>
<keyword evidence="1" id="KW-0547">Nucleotide-binding</keyword>
<evidence type="ECO:0000313" key="9">
    <source>
        <dbReference type="Proteomes" id="UP001594351"/>
    </source>
</evidence>
<dbReference type="InterPro" id="IPR014001">
    <property type="entry name" value="Helicase_ATP-bd"/>
</dbReference>
<evidence type="ECO:0000256" key="1">
    <source>
        <dbReference type="ARBA" id="ARBA00022741"/>
    </source>
</evidence>
<gene>
    <name evidence="8" type="ORF">ACFL27_12285</name>
</gene>
<keyword evidence="2" id="KW-0378">Hydrolase</keyword>
<sequence length="1035" mass="120187">MLAAGTSVRLKADPGRTGVITGKTTQRAGRLRWQVKFPEGANYHLESQLEIVPDESEDALELISQGKLGRARDLRGNITHIRLNGRLANLIYSMETTNTDFYAYQYKPVLQFLDSPSNGILIADEVGLGKTIEAGLIWTELRSRYDTRRLLVLCPAMLLEKWEMELKRKFGISADIVKTQKIRKLFDNYRNGDQQGFAAICSMQGLRPRKGWEKSDQTSDINSAFARYLDDIEYDEPILDLLIVDEAHYMRNPESMTAKLGHLLRRVSDHVVLLSATPIHLKNEDLFQQLTIVDEDTFNRKEAFEDILTANEPLIQAREAVLHSTVLREDLIGYLEAARSHHLLSENRQIASLLKNIPAQDQLKDYNFRTYLANKLENVNLLGKAVIRTRKREVEAWRVERKAVPETIPMAPQERRFYEKVTELVRKYSEYADSFEAFLLVMPQRQMSSSMAAALYAWQNKHSTYVAEQLYEDFGSNEELDSLGPLTRELVENAFELGDFEELRAHDSKYKRLIEKLRDYFTNCPDEKVVLFAYFRPTLHYLKKRLGEDGIKTFMLMGGNLYWRGRRISKHEMIEKFEKFPGACVLLSSEVASEGVDLQFAKVVINYDLPWNPMKVEQRIGRIDRLGQKSERIIIWNLFYQETIDERIYERLYKRLNIFEKALGGLEAVLGDVIRKLTLEILTGKFTKEEEEIRIEQTAQAMANIRAEEEKLEEEAINLVAHGEYILNRVKAARELQRCIGGDDLWLYVRDFFIKHYPGCEFKQLQPDELLFEIILSDQAKFDLEQFLRSNSLIVQTRLYRNKMRCQFINRVETPERKGLVENINQFHPLVRFVSTQITQADTSFYPAVGVQIHSSFLPEYDPGIYVFYVHFWSLSGIREIEQLCYVAKPAIEGSAFLASDDAEKLITTAAWHGDDWLSVSNLVDLAVIAGFIDHCIGDAEQKYETFVEERKQENNDRADVQEKTLLQHRDQRMRTLHDLMLRYELSHNQKLIKLTQGRISKLEERIIMRRLQINKCRELRHHSKEICAGLISVM</sequence>
<dbReference type="Pfam" id="PF00176">
    <property type="entry name" value="SNF2-rel_dom"/>
    <property type="match status" value="1"/>
</dbReference>
<evidence type="ECO:0000313" key="8">
    <source>
        <dbReference type="EMBL" id="MFC1850963.1"/>
    </source>
</evidence>
<evidence type="ECO:0000259" key="7">
    <source>
        <dbReference type="PROSITE" id="PS51194"/>
    </source>
</evidence>
<dbReference type="InterPro" id="IPR000330">
    <property type="entry name" value="SNF2_N"/>
</dbReference>
<dbReference type="InterPro" id="IPR049730">
    <property type="entry name" value="SNF2/RAD54-like_C"/>
</dbReference>
<feature type="coiled-coil region" evidence="5">
    <location>
        <begin position="937"/>
        <end position="964"/>
    </location>
</feature>
<dbReference type="Gene3D" id="3.40.50.10810">
    <property type="entry name" value="Tandem AAA-ATPase domain"/>
    <property type="match status" value="1"/>
</dbReference>
<evidence type="ECO:0000256" key="5">
    <source>
        <dbReference type="SAM" id="Coils"/>
    </source>
</evidence>
<dbReference type="InterPro" id="IPR027417">
    <property type="entry name" value="P-loop_NTPase"/>
</dbReference>
<reference evidence="8 9" key="1">
    <citation type="submission" date="2024-09" db="EMBL/GenBank/DDBJ databases">
        <title>Laminarin stimulates single cell rates of sulfate reduction while oxygen inhibits transcriptomic activity in coastal marine sediment.</title>
        <authorList>
            <person name="Lindsay M."/>
            <person name="Orcutt B."/>
            <person name="Emerson D."/>
            <person name="Stepanauskas R."/>
            <person name="D'Angelo T."/>
        </authorList>
    </citation>
    <scope>NUCLEOTIDE SEQUENCE [LARGE SCALE GENOMIC DNA]</scope>
    <source>
        <strain evidence="8">SAG AM-311-K15</strain>
    </source>
</reference>
<dbReference type="PROSITE" id="PS51194">
    <property type="entry name" value="HELICASE_CTER"/>
    <property type="match status" value="1"/>
</dbReference>
<feature type="domain" description="Helicase ATP-binding" evidence="6">
    <location>
        <begin position="111"/>
        <end position="296"/>
    </location>
</feature>
<dbReference type="CDD" id="cd18011">
    <property type="entry name" value="DEXDc_RapA"/>
    <property type="match status" value="1"/>
</dbReference>
<keyword evidence="5" id="KW-0175">Coiled coil</keyword>
<evidence type="ECO:0000256" key="4">
    <source>
        <dbReference type="ARBA" id="ARBA00022840"/>
    </source>
</evidence>
<feature type="coiled-coil region" evidence="5">
    <location>
        <begin position="688"/>
        <end position="722"/>
    </location>
</feature>
<dbReference type="InterPro" id="IPR038718">
    <property type="entry name" value="SNF2-like_sf"/>
</dbReference>
<comment type="caution">
    <text evidence="8">The sequence shown here is derived from an EMBL/GenBank/DDBJ whole genome shotgun (WGS) entry which is preliminary data.</text>
</comment>
<protein>
    <submittedName>
        <fullName evidence="8">SNF2-related protein</fullName>
    </submittedName>
</protein>
<keyword evidence="9" id="KW-1185">Reference proteome</keyword>
<dbReference type="InterPro" id="IPR001650">
    <property type="entry name" value="Helicase_C-like"/>
</dbReference>
<dbReference type="PROSITE" id="PS51192">
    <property type="entry name" value="HELICASE_ATP_BIND_1"/>
    <property type="match status" value="1"/>
</dbReference>
<dbReference type="EMBL" id="JBHPBY010000138">
    <property type="protein sequence ID" value="MFC1850963.1"/>
    <property type="molecule type" value="Genomic_DNA"/>
</dbReference>
<evidence type="ECO:0000256" key="2">
    <source>
        <dbReference type="ARBA" id="ARBA00022801"/>
    </source>
</evidence>
<name>A0ABV6YY15_UNCC1</name>
<dbReference type="InterPro" id="IPR057342">
    <property type="entry name" value="DEXDc_RapA"/>
</dbReference>
<dbReference type="PANTHER" id="PTHR10799">
    <property type="entry name" value="SNF2/RAD54 HELICASE FAMILY"/>
    <property type="match status" value="1"/>
</dbReference>
<feature type="domain" description="Helicase C-terminal" evidence="7">
    <location>
        <begin position="516"/>
        <end position="674"/>
    </location>
</feature>
<dbReference type="Proteomes" id="UP001594351">
    <property type="component" value="Unassembled WGS sequence"/>
</dbReference>
<dbReference type="SMART" id="SM00490">
    <property type="entry name" value="HELICc"/>
    <property type="match status" value="1"/>
</dbReference>
<keyword evidence="3" id="KW-0347">Helicase</keyword>
<proteinExistence type="predicted"/>
<evidence type="ECO:0000256" key="3">
    <source>
        <dbReference type="ARBA" id="ARBA00022806"/>
    </source>
</evidence>
<dbReference type="SUPFAM" id="SSF52540">
    <property type="entry name" value="P-loop containing nucleoside triphosphate hydrolases"/>
    <property type="match status" value="2"/>
</dbReference>
<dbReference type="Pfam" id="PF00271">
    <property type="entry name" value="Helicase_C"/>
    <property type="match status" value="1"/>
</dbReference>
<evidence type="ECO:0000259" key="6">
    <source>
        <dbReference type="PROSITE" id="PS51192"/>
    </source>
</evidence>
<dbReference type="SMART" id="SM00487">
    <property type="entry name" value="DEXDc"/>
    <property type="match status" value="1"/>
</dbReference>
<organism evidence="8 9">
    <name type="scientific">candidate division CSSED10-310 bacterium</name>
    <dbReference type="NCBI Taxonomy" id="2855610"/>
    <lineage>
        <taxon>Bacteria</taxon>
        <taxon>Bacteria division CSSED10-310</taxon>
    </lineage>
</organism>
<dbReference type="CDD" id="cd18793">
    <property type="entry name" value="SF2_C_SNF"/>
    <property type="match status" value="1"/>
</dbReference>